<evidence type="ECO:0000256" key="12">
    <source>
        <dbReference type="SAM" id="Phobius"/>
    </source>
</evidence>
<accession>A0ABQ8J889</accession>
<evidence type="ECO:0000256" key="6">
    <source>
        <dbReference type="ARBA" id="ARBA00022692"/>
    </source>
</evidence>
<feature type="transmembrane region" description="Helical" evidence="12">
    <location>
        <begin position="301"/>
        <end position="318"/>
    </location>
</feature>
<keyword evidence="9 12" id="KW-0472">Membrane</keyword>
<dbReference type="EMBL" id="NJHN03000062">
    <property type="protein sequence ID" value="KAH9418807.1"/>
    <property type="molecule type" value="Genomic_DNA"/>
</dbReference>
<feature type="transmembrane region" description="Helical" evidence="12">
    <location>
        <begin position="419"/>
        <end position="443"/>
    </location>
</feature>
<comment type="subcellular location">
    <subcellularLocation>
        <location evidence="1">Endoplasmic reticulum membrane</location>
        <topology evidence="1">Multi-pass membrane protein</topology>
    </subcellularLocation>
</comment>
<feature type="transmembrane region" description="Helical" evidence="12">
    <location>
        <begin position="214"/>
        <end position="235"/>
    </location>
</feature>
<dbReference type="PANTHER" id="PTHR12646:SF0">
    <property type="entry name" value="DOL-P-MAN:MAN(5)GLCNAC(2)-PP-DOL ALPHA-1,3-MANNOSYLTRANSFERASE"/>
    <property type="match status" value="1"/>
</dbReference>
<feature type="transmembrane region" description="Helical" evidence="12">
    <location>
        <begin position="387"/>
        <end position="407"/>
    </location>
</feature>
<proteinExistence type="predicted"/>
<dbReference type="Pfam" id="PF05208">
    <property type="entry name" value="ALG3"/>
    <property type="match status" value="1"/>
</dbReference>
<feature type="transmembrane region" description="Helical" evidence="12">
    <location>
        <begin position="363"/>
        <end position="381"/>
    </location>
</feature>
<evidence type="ECO:0000256" key="4">
    <source>
        <dbReference type="ARBA" id="ARBA00022676"/>
    </source>
</evidence>
<gene>
    <name evidence="13" type="primary">ALG3</name>
    <name evidence="13" type="ORF">DERP_004133</name>
</gene>
<protein>
    <recommendedName>
        <fullName evidence="3">dolichyl-P-Man:Man5GlcNAc2-PP-dolichol alpha-1,3-mannosyltransferase</fullName>
        <ecNumber evidence="3">2.4.1.258</ecNumber>
    </recommendedName>
</protein>
<reference evidence="13 14" key="2">
    <citation type="journal article" date="2022" name="Mol. Biol. Evol.">
        <title>Comparative Genomics Reveals Insights into the Divergent Evolution of Astigmatic Mites and Household Pest Adaptations.</title>
        <authorList>
            <person name="Xiong Q."/>
            <person name="Wan A.T."/>
            <person name="Liu X."/>
            <person name="Fung C.S."/>
            <person name="Xiao X."/>
            <person name="Malainual N."/>
            <person name="Hou J."/>
            <person name="Wang L."/>
            <person name="Wang M."/>
            <person name="Yang K.Y."/>
            <person name="Cui Y."/>
            <person name="Leung E.L."/>
            <person name="Nong W."/>
            <person name="Shin S.K."/>
            <person name="Au S.W."/>
            <person name="Jeong K.Y."/>
            <person name="Chew F.T."/>
            <person name="Hui J.H."/>
            <person name="Leung T.F."/>
            <person name="Tungtrongchitr A."/>
            <person name="Zhong N."/>
            <person name="Liu Z."/>
            <person name="Tsui S.K."/>
        </authorList>
    </citation>
    <scope>NUCLEOTIDE SEQUENCE [LARGE SCALE GENOMIC DNA]</scope>
    <source>
        <strain evidence="13">Derp</strain>
    </source>
</reference>
<keyword evidence="4" id="KW-0328">Glycosyltransferase</keyword>
<keyword evidence="7" id="KW-0256">Endoplasmic reticulum</keyword>
<reference evidence="13 14" key="1">
    <citation type="journal article" date="2018" name="J. Allergy Clin. Immunol.">
        <title>High-quality assembly of Dermatophagoides pteronyssinus genome and transcriptome reveals a wide range of novel allergens.</title>
        <authorList>
            <person name="Liu X.Y."/>
            <person name="Yang K.Y."/>
            <person name="Wang M.Q."/>
            <person name="Kwok J.S."/>
            <person name="Zeng X."/>
            <person name="Yang Z."/>
            <person name="Xiao X.J."/>
            <person name="Lau C.P."/>
            <person name="Li Y."/>
            <person name="Huang Z.M."/>
            <person name="Ba J.G."/>
            <person name="Yim A.K."/>
            <person name="Ouyang C.Y."/>
            <person name="Ngai S.M."/>
            <person name="Chan T.F."/>
            <person name="Leung E.L."/>
            <person name="Liu L."/>
            <person name="Liu Z.G."/>
            <person name="Tsui S.K."/>
        </authorList>
    </citation>
    <scope>NUCLEOTIDE SEQUENCE [LARGE SCALE GENOMIC DNA]</scope>
    <source>
        <strain evidence="13">Derp</strain>
    </source>
</reference>
<evidence type="ECO:0000313" key="13">
    <source>
        <dbReference type="EMBL" id="KAH9418807.1"/>
    </source>
</evidence>
<feature type="transmembrane region" description="Helical" evidence="12">
    <location>
        <begin position="247"/>
        <end position="268"/>
    </location>
</feature>
<dbReference type="EC" id="2.4.1.258" evidence="3"/>
<comment type="catalytic activity">
    <reaction evidence="10">
        <text>an alpha-D-Man-(1-&gt;2)-alpha-D-Man-(1-&gt;2)-alpha-D-Man-(1-&gt;3)-[alpha-D-Man-(1-&gt;6)]-beta-D-Man-(1-&gt;4)-beta-D-GlcNAc-(1-&gt;4)-alpha-D-GlcNAc-diphospho-di-trans,poly-cis-dolichol + a di-trans,poly-cis-dolichyl beta-D-mannosyl phosphate = an alpha-D-Man-(1-&gt;2)-alpha-D-Man-(1-&gt;2)-alpha-D-Man-(1-&gt;3)-[alpha-D-Man-(1-&gt;3)-alpha-D-Man-(1-&gt;6)]-beta-D-Man-(1-&gt;4)-beta-D-GlcNAc-(1-&gt;4)-alpha-D-GlcNAc-diphospho-di-trans,poly-cis-dolichol + a di-trans,poly-cis-dolichyl phosphate + H(+)</text>
        <dbReference type="Rhea" id="RHEA:29527"/>
        <dbReference type="Rhea" id="RHEA-COMP:19498"/>
        <dbReference type="Rhea" id="RHEA-COMP:19501"/>
        <dbReference type="Rhea" id="RHEA-COMP:19516"/>
        <dbReference type="Rhea" id="RHEA-COMP:19517"/>
        <dbReference type="ChEBI" id="CHEBI:15378"/>
        <dbReference type="ChEBI" id="CHEBI:57683"/>
        <dbReference type="ChEBI" id="CHEBI:58211"/>
        <dbReference type="ChEBI" id="CHEBI:132515"/>
        <dbReference type="ChEBI" id="CHEBI:132516"/>
        <dbReference type="EC" id="2.4.1.258"/>
    </reaction>
    <physiologicalReaction direction="left-to-right" evidence="10">
        <dbReference type="Rhea" id="RHEA:29528"/>
    </physiologicalReaction>
</comment>
<comment type="caution">
    <text evidence="13">The sequence shown here is derived from an EMBL/GenBank/DDBJ whole genome shotgun (WGS) entry which is preliminary data.</text>
</comment>
<evidence type="ECO:0000256" key="8">
    <source>
        <dbReference type="ARBA" id="ARBA00022989"/>
    </source>
</evidence>
<keyword evidence="14" id="KW-1185">Reference proteome</keyword>
<sequence length="479" mass="57061">KTMGPIRNKSINRHNQSGNNSQSFGHNIKYFINYLQDFITKKVLTFKIFHEHECYPIVSNILLLFEIFLNVIIINRVRYTEIDWSTYMQQVECFLNGTRDYSLISGDTGPIVYPAGHLYVYTLLYWLTDQGQNIYRAQYIFASLYLITLFIVFQLYRHYSQAPPFVLIFMCLTSYRVHSIYVLRLFNDTIAILFLYLSLLSFTGQKWIRGSIFYSLAVSIKMNILLFAPGLFLLYNEYLNKWNLIKNLAICAFVQIIIAIPFITTYPISYIKCSFNLGRIFLHKWTVNYRFLSESIFIQKQFHIILLILHLIFLIIIFRKRWMNLIENFFNKNNNEKVEHSNDDWHEYPDKNKQMKQKIGQHILMTMFISNFIGIVFARSLHYQFYIWYYHSLPFILWTTSIGANYFMTNICMLGLIELVWNIYPSTVWSSILLHLVHLVILYRLIRYRNYNIDITTITRATINIAGTIINNDNDNKIK</sequence>
<evidence type="ECO:0000256" key="7">
    <source>
        <dbReference type="ARBA" id="ARBA00022824"/>
    </source>
</evidence>
<evidence type="ECO:0000256" key="9">
    <source>
        <dbReference type="ARBA" id="ARBA00023136"/>
    </source>
</evidence>
<evidence type="ECO:0000256" key="3">
    <source>
        <dbReference type="ARBA" id="ARBA00011964"/>
    </source>
</evidence>
<feature type="transmembrane region" description="Helical" evidence="12">
    <location>
        <begin position="54"/>
        <end position="74"/>
    </location>
</feature>
<dbReference type="Proteomes" id="UP000887458">
    <property type="component" value="Unassembled WGS sequence"/>
</dbReference>
<evidence type="ECO:0000256" key="5">
    <source>
        <dbReference type="ARBA" id="ARBA00022679"/>
    </source>
</evidence>
<feature type="region of interest" description="Disordered" evidence="11">
    <location>
        <begin position="1"/>
        <end position="20"/>
    </location>
</feature>
<evidence type="ECO:0000256" key="1">
    <source>
        <dbReference type="ARBA" id="ARBA00004477"/>
    </source>
</evidence>
<evidence type="ECO:0000256" key="2">
    <source>
        <dbReference type="ARBA" id="ARBA00004922"/>
    </source>
</evidence>
<name>A0ABQ8J889_DERPT</name>
<feature type="non-terminal residue" evidence="13">
    <location>
        <position position="1"/>
    </location>
</feature>
<evidence type="ECO:0000256" key="11">
    <source>
        <dbReference type="SAM" id="MobiDB-lite"/>
    </source>
</evidence>
<feature type="transmembrane region" description="Helical" evidence="12">
    <location>
        <begin position="139"/>
        <end position="156"/>
    </location>
</feature>
<keyword evidence="6 12" id="KW-0812">Transmembrane</keyword>
<evidence type="ECO:0000313" key="14">
    <source>
        <dbReference type="Proteomes" id="UP000887458"/>
    </source>
</evidence>
<evidence type="ECO:0000256" key="10">
    <source>
        <dbReference type="ARBA" id="ARBA00049506"/>
    </source>
</evidence>
<dbReference type="InterPro" id="IPR007873">
    <property type="entry name" value="Glycosyltransferase_ALG3"/>
</dbReference>
<organism evidence="13 14">
    <name type="scientific">Dermatophagoides pteronyssinus</name>
    <name type="common">European house dust mite</name>
    <dbReference type="NCBI Taxonomy" id="6956"/>
    <lineage>
        <taxon>Eukaryota</taxon>
        <taxon>Metazoa</taxon>
        <taxon>Ecdysozoa</taxon>
        <taxon>Arthropoda</taxon>
        <taxon>Chelicerata</taxon>
        <taxon>Arachnida</taxon>
        <taxon>Acari</taxon>
        <taxon>Acariformes</taxon>
        <taxon>Sarcoptiformes</taxon>
        <taxon>Astigmata</taxon>
        <taxon>Psoroptidia</taxon>
        <taxon>Analgoidea</taxon>
        <taxon>Pyroglyphidae</taxon>
        <taxon>Dermatophagoidinae</taxon>
        <taxon>Dermatophagoides</taxon>
    </lineage>
</organism>
<feature type="transmembrane region" description="Helical" evidence="12">
    <location>
        <begin position="190"/>
        <end position="208"/>
    </location>
</feature>
<comment type="pathway">
    <text evidence="2">Protein modification; protein glycosylation.</text>
</comment>
<dbReference type="PANTHER" id="PTHR12646">
    <property type="entry name" value="NOT56 - RELATED"/>
    <property type="match status" value="1"/>
</dbReference>
<keyword evidence="8 12" id="KW-1133">Transmembrane helix</keyword>
<keyword evidence="5" id="KW-0808">Transferase</keyword>